<evidence type="ECO:0000313" key="2">
    <source>
        <dbReference type="EMBL" id="CAG5123984.1"/>
    </source>
</evidence>
<dbReference type="EMBL" id="CAJHNH020001668">
    <property type="protein sequence ID" value="CAG5123984.1"/>
    <property type="molecule type" value="Genomic_DNA"/>
</dbReference>
<dbReference type="Proteomes" id="UP000678393">
    <property type="component" value="Unassembled WGS sequence"/>
</dbReference>
<evidence type="ECO:0008006" key="4">
    <source>
        <dbReference type="Google" id="ProtNLM"/>
    </source>
</evidence>
<feature type="chain" id="PRO_5035779303" description="Secreted protein" evidence="1">
    <location>
        <begin position="19"/>
        <end position="254"/>
    </location>
</feature>
<gene>
    <name evidence="2" type="ORF">CUNI_LOCUS9542</name>
</gene>
<evidence type="ECO:0000313" key="3">
    <source>
        <dbReference type="Proteomes" id="UP000678393"/>
    </source>
</evidence>
<proteinExistence type="predicted"/>
<protein>
    <recommendedName>
        <fullName evidence="4">Secreted protein</fullName>
    </recommendedName>
</protein>
<sequence>MWMTILLEFVLTIAGTLCQKITLDALQKVSPCTTGLRAEIDWIFINGTVTNTDVIELGRHSAVTIQVINTKGFESLPPCIAYITTHDCKYPNLTRLCYCTDKNLATGMARFVANLEAWVVHSEGTARAVWEYNLTYRIYSENNVTLWKMYDLQKAQLNLTVYGVMGNLSIPGSCNFSLTLNRSNHLRLCCFNTPTPCYPRISFGGDAVSSDSCVSYPTVPLPSDGVTRDLVLSFSACNQVENIAGENCQVTTTS</sequence>
<reference evidence="2" key="1">
    <citation type="submission" date="2021-04" db="EMBL/GenBank/DDBJ databases">
        <authorList>
            <consortium name="Molecular Ecology Group"/>
        </authorList>
    </citation>
    <scope>NUCLEOTIDE SEQUENCE</scope>
</reference>
<keyword evidence="3" id="KW-1185">Reference proteome</keyword>
<name>A0A8S3Z3F7_9EUPU</name>
<dbReference type="AlphaFoldDB" id="A0A8S3Z3F7"/>
<feature type="non-terminal residue" evidence="2">
    <location>
        <position position="254"/>
    </location>
</feature>
<comment type="caution">
    <text evidence="2">The sequence shown here is derived from an EMBL/GenBank/DDBJ whole genome shotgun (WGS) entry which is preliminary data.</text>
</comment>
<accession>A0A8S3Z3F7</accession>
<evidence type="ECO:0000256" key="1">
    <source>
        <dbReference type="SAM" id="SignalP"/>
    </source>
</evidence>
<feature type="signal peptide" evidence="1">
    <location>
        <begin position="1"/>
        <end position="18"/>
    </location>
</feature>
<organism evidence="2 3">
    <name type="scientific">Candidula unifasciata</name>
    <dbReference type="NCBI Taxonomy" id="100452"/>
    <lineage>
        <taxon>Eukaryota</taxon>
        <taxon>Metazoa</taxon>
        <taxon>Spiralia</taxon>
        <taxon>Lophotrochozoa</taxon>
        <taxon>Mollusca</taxon>
        <taxon>Gastropoda</taxon>
        <taxon>Heterobranchia</taxon>
        <taxon>Euthyneura</taxon>
        <taxon>Panpulmonata</taxon>
        <taxon>Eupulmonata</taxon>
        <taxon>Stylommatophora</taxon>
        <taxon>Helicina</taxon>
        <taxon>Helicoidea</taxon>
        <taxon>Geomitridae</taxon>
        <taxon>Candidula</taxon>
    </lineage>
</organism>
<keyword evidence="1" id="KW-0732">Signal</keyword>